<evidence type="ECO:0000313" key="3">
    <source>
        <dbReference type="Proteomes" id="UP000262072"/>
    </source>
</evidence>
<keyword evidence="1" id="KW-0472">Membrane</keyword>
<accession>A0A383TCE4</accession>
<evidence type="ECO:0000256" key="1">
    <source>
        <dbReference type="SAM" id="Phobius"/>
    </source>
</evidence>
<dbReference type="EMBL" id="UNRR01000008">
    <property type="protein sequence ID" value="SYZ77835.1"/>
    <property type="molecule type" value="Genomic_DNA"/>
</dbReference>
<keyword evidence="1" id="KW-0812">Transmembrane</keyword>
<evidence type="ECO:0000313" key="2">
    <source>
        <dbReference type="EMBL" id="SYZ77835.1"/>
    </source>
</evidence>
<sequence>MNSLIENIQNYGPSASIIYILILHWNEFERCLIKKDNSLLERIETGLLPDSTIYKFGITASLLILIISAIIASFVYSNISNVYLFIIFFLVITVSLSILFLKYYWHKSMLHKKLYITDPAFSGDSFSKQSKIFVYVTKEGEDKYIFRLHSKDTTNSEYIYVTKLEIFSNYFEYTDQNE</sequence>
<gene>
    <name evidence="2" type="ORF">TART1_0605</name>
</gene>
<feature type="transmembrane region" description="Helical" evidence="1">
    <location>
        <begin position="82"/>
        <end position="105"/>
    </location>
</feature>
<organism evidence="2 3">
    <name type="scientific">Trichococcus shcherbakoviae</name>
    <dbReference type="NCBI Taxonomy" id="2094020"/>
    <lineage>
        <taxon>Bacteria</taxon>
        <taxon>Bacillati</taxon>
        <taxon>Bacillota</taxon>
        <taxon>Bacilli</taxon>
        <taxon>Lactobacillales</taxon>
        <taxon>Carnobacteriaceae</taxon>
        <taxon>Trichococcus</taxon>
    </lineage>
</organism>
<reference evidence="3" key="1">
    <citation type="submission" date="2018-05" db="EMBL/GenBank/DDBJ databases">
        <authorList>
            <person name="Strepis N."/>
        </authorList>
    </citation>
    <scope>NUCLEOTIDE SEQUENCE [LARGE SCALE GENOMIC DNA]</scope>
</reference>
<protein>
    <submittedName>
        <fullName evidence="2">Uncharacterized protein</fullName>
    </submittedName>
</protein>
<feature type="transmembrane region" description="Helical" evidence="1">
    <location>
        <begin position="56"/>
        <end position="76"/>
    </location>
</feature>
<keyword evidence="1" id="KW-1133">Transmembrane helix</keyword>
<proteinExistence type="predicted"/>
<dbReference type="AlphaFoldDB" id="A0A383TCE4"/>
<dbReference type="Proteomes" id="UP000262072">
    <property type="component" value="Unassembled WGS sequence"/>
</dbReference>
<name>A0A383TCE4_9LACT</name>